<keyword evidence="3" id="KW-1185">Reference proteome</keyword>
<evidence type="ECO:0000313" key="3">
    <source>
        <dbReference type="Proteomes" id="UP001228403"/>
    </source>
</evidence>
<sequence length="742" mass="81249">MKKITGLSTMLLLFLMSAWTQMFAQNLFVQGKALKASELKSGMEIAFKAISVTNTGWVNWSGQSTTLPTENGIFILEATDDSKWKLKRRSDSKYIKHNSDHTITFVENEADATALDAFTPALNNENSDRDDVNGTHEVALPQWAVNKDYQIRFADSENFFLNVQHQTKAGETTPKFAAGRGSWSIVMVYNATDYEMLPFMLSEAPQNGKFSEQTYWHYLKIDSETDNSRYAAYTETENQDNQISLYATNPVSYGSFWAFVKTDDGKIQIYNAATGTSKVLTVSDEELSGGNNAKKLKMQDPQTGTKNAWEQVKSDRGFHLFKLTDNANTYYVNHTAQGSVLGGNVNATGAWSDLMFEFIEDFSSLIETVRSSQTGMKGAVGSLSETGYADFTEALDKGTAEGLAEALKIRDISGDKITFDPGKYYYIYNGKDASPGYISVNSQNKLITQSSASDASQIFHFATVNEETYHLQVQGEYVEKAQNSYGTQLGLAADASNKGEFQLAAAETGAGVFRIKNTNSDSGTTPYLWKEYSTVAGWSGTGNGSQWYLIEVPSINVTISDARYATVNYPFAVRVPEGVTAYTGSLNSEKNELTLKAIEGGIIPANTPAILEGDANVVYTLNIVTEEVAPIKDNALSGIFLSQEIASESNAYILGNGNSGVGFYQMSADDRTLGSNKAYLELPASMSHIRSITIGGPTTGIEDTVAEGAEAEEYYDLQGRRVMNPVKGIYVTKSGKKVIFNK</sequence>
<feature type="chain" id="PRO_5045883054" description="Ricin B lectin domain-containing protein" evidence="1">
    <location>
        <begin position="25"/>
        <end position="742"/>
    </location>
</feature>
<evidence type="ECO:0000313" key="2">
    <source>
        <dbReference type="EMBL" id="MDM8146037.1"/>
    </source>
</evidence>
<reference evidence="2 3" key="1">
    <citation type="submission" date="2023-06" db="EMBL/GenBank/DDBJ databases">
        <authorList>
            <person name="Zeman M."/>
            <person name="Kubasova T."/>
            <person name="Jahodarova E."/>
            <person name="Nykrynova M."/>
            <person name="Rychlik I."/>
        </authorList>
    </citation>
    <scope>NUCLEOTIDE SEQUENCE [LARGE SCALE GENOMIC DNA]</scope>
    <source>
        <strain evidence="2 3">ET4</strain>
    </source>
</reference>
<evidence type="ECO:0000256" key="1">
    <source>
        <dbReference type="SAM" id="SignalP"/>
    </source>
</evidence>
<proteinExistence type="predicted"/>
<dbReference type="EMBL" id="JAUDCF010000020">
    <property type="protein sequence ID" value="MDM8146037.1"/>
    <property type="molecule type" value="Genomic_DNA"/>
</dbReference>
<feature type="signal peptide" evidence="1">
    <location>
        <begin position="1"/>
        <end position="24"/>
    </location>
</feature>
<protein>
    <recommendedName>
        <fullName evidence="4">Ricin B lectin domain-containing protein</fullName>
    </recommendedName>
</protein>
<evidence type="ECO:0008006" key="4">
    <source>
        <dbReference type="Google" id="ProtNLM"/>
    </source>
</evidence>
<keyword evidence="1" id="KW-0732">Signal</keyword>
<dbReference type="Proteomes" id="UP001228403">
    <property type="component" value="Unassembled WGS sequence"/>
</dbReference>
<reference evidence="3" key="2">
    <citation type="submission" date="2023-07" db="EMBL/GenBank/DDBJ databases">
        <title>Identification and characterization of horizontal gene transfer across gut microbiota members of farm animals based on homology search.</title>
        <authorList>
            <person name="Schwarzerova J."/>
            <person name="Nykrynova M."/>
            <person name="Jureckova K."/>
            <person name="Cejkova D."/>
            <person name="Rychlik I."/>
        </authorList>
    </citation>
    <scope>NUCLEOTIDE SEQUENCE [LARGE SCALE GENOMIC DNA]</scope>
    <source>
        <strain evidence="3">ET4</strain>
    </source>
</reference>
<comment type="caution">
    <text evidence="2">The sequence shown here is derived from an EMBL/GenBank/DDBJ whole genome shotgun (WGS) entry which is preliminary data.</text>
</comment>
<organism evidence="2 3">
    <name type="scientific">Bacteroides eggerthii</name>
    <dbReference type="NCBI Taxonomy" id="28111"/>
    <lineage>
        <taxon>Bacteria</taxon>
        <taxon>Pseudomonadati</taxon>
        <taxon>Bacteroidota</taxon>
        <taxon>Bacteroidia</taxon>
        <taxon>Bacteroidales</taxon>
        <taxon>Bacteroidaceae</taxon>
        <taxon>Bacteroides</taxon>
    </lineage>
</organism>
<gene>
    <name evidence="2" type="ORF">QUW02_08910</name>
</gene>
<accession>A0ABT7U680</accession>
<name>A0ABT7U680_9BACE</name>